<reference evidence="2" key="1">
    <citation type="submission" date="2017-02" db="UniProtKB">
        <authorList>
            <consortium name="WormBaseParasite"/>
        </authorList>
    </citation>
    <scope>IDENTIFICATION</scope>
</reference>
<protein>
    <submittedName>
        <fullName evidence="2">ZM domain-containing protein</fullName>
    </submittedName>
</protein>
<accession>A0A0M3I4P2</accession>
<dbReference type="Proteomes" id="UP000036681">
    <property type="component" value="Unplaced"/>
</dbReference>
<evidence type="ECO:0000313" key="2">
    <source>
        <dbReference type="WBParaSite" id="ALUE_0001179001-mRNA-1"/>
    </source>
</evidence>
<dbReference type="WBParaSite" id="ALUE_0001179001-mRNA-1">
    <property type="protein sequence ID" value="ALUE_0001179001-mRNA-1"/>
    <property type="gene ID" value="ALUE_0001179001"/>
</dbReference>
<dbReference type="AlphaFoldDB" id="A0A0M3I4P2"/>
<name>A0A0M3I4P2_ASCLU</name>
<organism evidence="1 2">
    <name type="scientific">Ascaris lumbricoides</name>
    <name type="common">Giant roundworm</name>
    <dbReference type="NCBI Taxonomy" id="6252"/>
    <lineage>
        <taxon>Eukaryota</taxon>
        <taxon>Metazoa</taxon>
        <taxon>Ecdysozoa</taxon>
        <taxon>Nematoda</taxon>
        <taxon>Chromadorea</taxon>
        <taxon>Rhabditida</taxon>
        <taxon>Spirurina</taxon>
        <taxon>Ascaridomorpha</taxon>
        <taxon>Ascaridoidea</taxon>
        <taxon>Ascarididae</taxon>
        <taxon>Ascaris</taxon>
    </lineage>
</organism>
<proteinExistence type="predicted"/>
<keyword evidence="1" id="KW-1185">Reference proteome</keyword>
<sequence>KKKKFFFNLAPSQTYSNVYQNVYEESSKKTIDRLSLVQEKRSRSLPYNAYMPGAVYPQRPSLTPHLPLPTNEFTHPKEVVHCMPKRYKQ</sequence>
<evidence type="ECO:0000313" key="1">
    <source>
        <dbReference type="Proteomes" id="UP000036681"/>
    </source>
</evidence>